<dbReference type="Gene3D" id="1.10.30.50">
    <property type="match status" value="1"/>
</dbReference>
<evidence type="ECO:0008006" key="3">
    <source>
        <dbReference type="Google" id="ProtNLM"/>
    </source>
</evidence>
<dbReference type="EMBL" id="JANLCJ010000142">
    <property type="protein sequence ID" value="MCS5736731.1"/>
    <property type="molecule type" value="Genomic_DNA"/>
</dbReference>
<proteinExistence type="predicted"/>
<accession>A0ABT2H9V3</accession>
<evidence type="ECO:0000313" key="1">
    <source>
        <dbReference type="EMBL" id="MCS5736731.1"/>
    </source>
</evidence>
<sequence>MSLTQKQNAYIKAAVRKASLTSPERKAVLDKACIGQKLNLKTNRMSKHYECAHCKHHFPLKRVQVDHISPIVPLSGWDSWEELFDRMFNGEMQVLCVECHSVKSKAEALERRSKSS</sequence>
<dbReference type="Proteomes" id="UP001165586">
    <property type="component" value="Unassembled WGS sequence"/>
</dbReference>
<comment type="caution">
    <text evidence="1">The sequence shown here is derived from an EMBL/GenBank/DDBJ whole genome shotgun (WGS) entry which is preliminary data.</text>
</comment>
<protein>
    <recommendedName>
        <fullName evidence="3">HNH endonuclease</fullName>
    </recommendedName>
</protein>
<organism evidence="1 2">
    <name type="scientific">Herbiconiux daphne</name>
    <dbReference type="NCBI Taxonomy" id="2970914"/>
    <lineage>
        <taxon>Bacteria</taxon>
        <taxon>Bacillati</taxon>
        <taxon>Actinomycetota</taxon>
        <taxon>Actinomycetes</taxon>
        <taxon>Micrococcales</taxon>
        <taxon>Microbacteriaceae</taxon>
        <taxon>Herbiconiux</taxon>
    </lineage>
</organism>
<evidence type="ECO:0000313" key="2">
    <source>
        <dbReference type="Proteomes" id="UP001165586"/>
    </source>
</evidence>
<reference evidence="1" key="1">
    <citation type="submission" date="2022-08" db="EMBL/GenBank/DDBJ databases">
        <authorList>
            <person name="Deng Y."/>
            <person name="Han X.-F."/>
            <person name="Zhang Y.-Q."/>
        </authorList>
    </citation>
    <scope>NUCLEOTIDE SEQUENCE</scope>
    <source>
        <strain evidence="1">CPCC 203386</strain>
    </source>
</reference>
<dbReference type="RefSeq" id="WP_259542820.1">
    <property type="nucleotide sequence ID" value="NZ_JANLCJ010000142.1"/>
</dbReference>
<gene>
    <name evidence="1" type="ORF">N1032_23655</name>
</gene>
<name>A0ABT2H9V3_9MICO</name>
<keyword evidence="2" id="KW-1185">Reference proteome</keyword>